<feature type="domain" description="Inosine/uridine-preferring nucleoside hydrolase" evidence="4">
    <location>
        <begin position="3"/>
        <end position="344"/>
    </location>
</feature>
<evidence type="ECO:0000256" key="2">
    <source>
        <dbReference type="ARBA" id="ARBA00022801"/>
    </source>
</evidence>
<dbReference type="InterPro" id="IPR023186">
    <property type="entry name" value="IUNH"/>
</dbReference>
<dbReference type="GO" id="GO:0008477">
    <property type="term" value="F:purine nucleosidase activity"/>
    <property type="evidence" value="ECO:0007669"/>
    <property type="project" value="TreeGrafter"/>
</dbReference>
<dbReference type="InterPro" id="IPR036452">
    <property type="entry name" value="Ribo_hydro-like"/>
</dbReference>
<dbReference type="Proteomes" id="UP000646827">
    <property type="component" value="Unassembled WGS sequence"/>
</dbReference>
<evidence type="ECO:0000313" key="5">
    <source>
        <dbReference type="EMBL" id="KAG2216665.1"/>
    </source>
</evidence>
<evidence type="ECO:0000259" key="4">
    <source>
        <dbReference type="Pfam" id="PF01156"/>
    </source>
</evidence>
<protein>
    <recommendedName>
        <fullName evidence="4">Inosine/uridine-preferring nucleoside hydrolase domain-containing protein</fullName>
    </recommendedName>
</protein>
<evidence type="ECO:0000256" key="3">
    <source>
        <dbReference type="ARBA" id="ARBA00023295"/>
    </source>
</evidence>
<dbReference type="GO" id="GO:0005829">
    <property type="term" value="C:cytosol"/>
    <property type="evidence" value="ECO:0007669"/>
    <property type="project" value="TreeGrafter"/>
</dbReference>
<comment type="caution">
    <text evidence="5">The sequence shown here is derived from an EMBL/GenBank/DDBJ whole genome shotgun (WGS) entry which is preliminary data.</text>
</comment>
<keyword evidence="6" id="KW-1185">Reference proteome</keyword>
<dbReference type="PANTHER" id="PTHR12304">
    <property type="entry name" value="INOSINE-URIDINE PREFERRING NUCLEOSIDE HYDROLASE"/>
    <property type="match status" value="1"/>
</dbReference>
<keyword evidence="3" id="KW-0326">Glycosidase</keyword>
<dbReference type="GO" id="GO:0006152">
    <property type="term" value="P:purine nucleoside catabolic process"/>
    <property type="evidence" value="ECO:0007669"/>
    <property type="project" value="TreeGrafter"/>
</dbReference>
<dbReference type="EMBL" id="JAEPRB010000375">
    <property type="protein sequence ID" value="KAG2216665.1"/>
    <property type="molecule type" value="Genomic_DNA"/>
</dbReference>
<dbReference type="InterPro" id="IPR001910">
    <property type="entry name" value="Inosine/uridine_hydrolase_dom"/>
</dbReference>
<sequence length="397" mass="45010">MMLSPEVDVRAITLVRGNTDIENVKRNAVTSLEVIYKQYMYFNLSIPSSLELPVLAIGEGHPLNPDFSKGSDGFMGSDGLGDIFTLDLYKPSENWEAKLDYKSHWQENEKDDKLFFKSTPRQGPEEILYQLKHAPPLTITLLAVGPLTNLATAYLLDPVTFLRAKRIVIMGGSIPSPGNTSPHGEFNFANDPEAAHLVLGTSKGYNPKIHTYDHRLQLLKKGKRVPMELFIFPKFQADQEIDGITITKQDYFERIVPLKTPIGVISTSMLELSFIRDPQRHLERNNHQELVSDDTIAGVILLDIMNGVFERHWQSDYLNLLVETRNREYLGACLYDYNNSSNTKNSSTGHDNIKEQEEDNTINQKYSNVRMILGGTKGLPHYSNIIMSRLFSSHYTD</sequence>
<dbReference type="SUPFAM" id="SSF53590">
    <property type="entry name" value="Nucleoside hydrolase"/>
    <property type="match status" value="1"/>
</dbReference>
<evidence type="ECO:0000256" key="1">
    <source>
        <dbReference type="ARBA" id="ARBA00009176"/>
    </source>
</evidence>
<comment type="similarity">
    <text evidence="1">Belongs to the IUNH family.</text>
</comment>
<name>A0A8H7VDR3_9FUNG</name>
<dbReference type="PANTHER" id="PTHR12304:SF56">
    <property type="entry name" value="HYDROLASE, PUTATIVE (AFU_ORTHOLOGUE AFUA_1G11790)-RELATED"/>
    <property type="match status" value="1"/>
</dbReference>
<organism evidence="5 6">
    <name type="scientific">Circinella minor</name>
    <dbReference type="NCBI Taxonomy" id="1195481"/>
    <lineage>
        <taxon>Eukaryota</taxon>
        <taxon>Fungi</taxon>
        <taxon>Fungi incertae sedis</taxon>
        <taxon>Mucoromycota</taxon>
        <taxon>Mucoromycotina</taxon>
        <taxon>Mucoromycetes</taxon>
        <taxon>Mucorales</taxon>
        <taxon>Lichtheimiaceae</taxon>
        <taxon>Circinella</taxon>
    </lineage>
</organism>
<keyword evidence="2" id="KW-0378">Hydrolase</keyword>
<dbReference type="AlphaFoldDB" id="A0A8H7VDR3"/>
<dbReference type="Pfam" id="PF01156">
    <property type="entry name" value="IU_nuc_hydro"/>
    <property type="match status" value="1"/>
</dbReference>
<gene>
    <name evidence="5" type="ORF">INT45_006199</name>
</gene>
<reference evidence="5 6" key="1">
    <citation type="submission" date="2020-12" db="EMBL/GenBank/DDBJ databases">
        <title>Metabolic potential, ecology and presence of endohyphal bacteria is reflected in genomic diversity of Mucoromycotina.</title>
        <authorList>
            <person name="Muszewska A."/>
            <person name="Okrasinska A."/>
            <person name="Steczkiewicz K."/>
            <person name="Drgas O."/>
            <person name="Orlowska M."/>
            <person name="Perlinska-Lenart U."/>
            <person name="Aleksandrzak-Piekarczyk T."/>
            <person name="Szatraj K."/>
            <person name="Zielenkiewicz U."/>
            <person name="Pilsyk S."/>
            <person name="Malc E."/>
            <person name="Mieczkowski P."/>
            <person name="Kruszewska J.S."/>
            <person name="Biernat P."/>
            <person name="Pawlowska J."/>
        </authorList>
    </citation>
    <scope>NUCLEOTIDE SEQUENCE [LARGE SCALE GENOMIC DNA]</scope>
    <source>
        <strain evidence="5 6">CBS 142.35</strain>
    </source>
</reference>
<dbReference type="Gene3D" id="3.90.245.10">
    <property type="entry name" value="Ribonucleoside hydrolase-like"/>
    <property type="match status" value="1"/>
</dbReference>
<proteinExistence type="inferred from homology"/>
<dbReference type="OrthoDB" id="5783963at2759"/>
<evidence type="ECO:0000313" key="6">
    <source>
        <dbReference type="Proteomes" id="UP000646827"/>
    </source>
</evidence>
<accession>A0A8H7VDR3</accession>